<dbReference type="InterPro" id="IPR039902">
    <property type="entry name" value="CCDC148/CCDC112"/>
</dbReference>
<sequence>MDLTSSKSSCSTSNVPHTLSFSAKMKRLRIEEHLLLQSISKCISDGCQTEAETNATSYSTFLEFKTFAGKTKNSFREIKLLFQDIKTSTSSQEMLETVDIEDVKKSTIELENRIMAFKSHLQSELARLKSEEQQLNQTEVQEFQDFMMNSANPYGGWNEYHHNIFVNHWQKYFKNQNGIVYDGIDGHVENTPVYNSFLDDLLPKLQDVREDEIVSHIKWYSKFIYLKERQQKAIDKWRSNRKVMKSAQADLRLKEDDLKKKTNSRKNVINDKSNSGSSDYLENISDLVAQSKSESMCSFRRKCCSGDRHSEMYTKENSYGNMTEKTTSDTSEGNRNQALHKLTKSTKQWDIRVNCKDLKVETNNYNLENIKKLRVPTWRTGL</sequence>
<dbReference type="AlphaFoldDB" id="A0A2A4JAF4"/>
<protein>
    <recommendedName>
        <fullName evidence="3">Coiled-coil domain-containing protein 112</fullName>
    </recommendedName>
</protein>
<evidence type="ECO:0000256" key="1">
    <source>
        <dbReference type="ARBA" id="ARBA00023054"/>
    </source>
</evidence>
<dbReference type="EMBL" id="NWSH01002390">
    <property type="protein sequence ID" value="PCG68402.1"/>
    <property type="molecule type" value="Genomic_DNA"/>
</dbReference>
<dbReference type="PANTHER" id="PTHR21549:SF0">
    <property type="entry name" value="COILED-COIL DOMAIN-CONTAINING PROTEIN 112"/>
    <property type="match status" value="1"/>
</dbReference>
<dbReference type="PANTHER" id="PTHR21549">
    <property type="entry name" value="MUTATED IN BLADDER CANCER 1"/>
    <property type="match status" value="1"/>
</dbReference>
<evidence type="ECO:0008006" key="3">
    <source>
        <dbReference type="Google" id="ProtNLM"/>
    </source>
</evidence>
<name>A0A2A4JAF4_HELVI</name>
<accession>A0A2A4JAF4</accession>
<comment type="caution">
    <text evidence="2">The sequence shown here is derived from an EMBL/GenBank/DDBJ whole genome shotgun (WGS) entry which is preliminary data.</text>
</comment>
<reference evidence="2" key="1">
    <citation type="submission" date="2017-09" db="EMBL/GenBank/DDBJ databases">
        <title>Contemporary evolution of a Lepidopteran species, Heliothis virescens, in response to modern agricultural practices.</title>
        <authorList>
            <person name="Fritz M.L."/>
            <person name="Deyonke A.M."/>
            <person name="Papanicolaou A."/>
            <person name="Micinski S."/>
            <person name="Westbrook J."/>
            <person name="Gould F."/>
        </authorList>
    </citation>
    <scope>NUCLEOTIDE SEQUENCE [LARGE SCALE GENOMIC DNA]</scope>
    <source>
        <strain evidence="2">HvINT-</strain>
        <tissue evidence="2">Whole body</tissue>
    </source>
</reference>
<evidence type="ECO:0000313" key="2">
    <source>
        <dbReference type="EMBL" id="PCG68402.1"/>
    </source>
</evidence>
<organism evidence="2">
    <name type="scientific">Heliothis virescens</name>
    <name type="common">Tobacco budworm moth</name>
    <dbReference type="NCBI Taxonomy" id="7102"/>
    <lineage>
        <taxon>Eukaryota</taxon>
        <taxon>Metazoa</taxon>
        <taxon>Ecdysozoa</taxon>
        <taxon>Arthropoda</taxon>
        <taxon>Hexapoda</taxon>
        <taxon>Insecta</taxon>
        <taxon>Pterygota</taxon>
        <taxon>Neoptera</taxon>
        <taxon>Endopterygota</taxon>
        <taxon>Lepidoptera</taxon>
        <taxon>Glossata</taxon>
        <taxon>Ditrysia</taxon>
        <taxon>Noctuoidea</taxon>
        <taxon>Noctuidae</taxon>
        <taxon>Heliothinae</taxon>
        <taxon>Heliothis</taxon>
    </lineage>
</organism>
<gene>
    <name evidence="2" type="ORF">B5V51_5282</name>
</gene>
<proteinExistence type="predicted"/>
<keyword evidence="1" id="KW-0175">Coiled coil</keyword>